<evidence type="ECO:0000313" key="5">
    <source>
        <dbReference type="Proteomes" id="UP001198962"/>
    </source>
</evidence>
<evidence type="ECO:0000256" key="2">
    <source>
        <dbReference type="PIRNR" id="PIRNR016661"/>
    </source>
</evidence>
<comment type="subcellular location">
    <subcellularLocation>
        <location evidence="2">Cell membrane</location>
        <topology evidence="2">Multi-pass membrane protein</topology>
    </subcellularLocation>
</comment>
<dbReference type="EMBL" id="JAJEPU010000043">
    <property type="protein sequence ID" value="MCC2165619.1"/>
    <property type="molecule type" value="Genomic_DNA"/>
</dbReference>
<gene>
    <name evidence="4" type="ORF">LKD32_12175</name>
</gene>
<dbReference type="RefSeq" id="WP_308451889.1">
    <property type="nucleotide sequence ID" value="NZ_JAJEPU010000043.1"/>
</dbReference>
<dbReference type="InterPro" id="IPR003784">
    <property type="entry name" value="BioY"/>
</dbReference>
<dbReference type="AlphaFoldDB" id="A0AAE3DKS2"/>
<feature type="transmembrane region" description="Helical" evidence="3">
    <location>
        <begin position="111"/>
        <end position="131"/>
    </location>
</feature>
<dbReference type="GO" id="GO:0005886">
    <property type="term" value="C:plasma membrane"/>
    <property type="evidence" value="ECO:0007669"/>
    <property type="project" value="UniProtKB-SubCell"/>
</dbReference>
<feature type="transmembrane region" description="Helical" evidence="3">
    <location>
        <begin position="81"/>
        <end position="99"/>
    </location>
</feature>
<organism evidence="4 5">
    <name type="scientific">Brotaphodocola catenula</name>
    <dbReference type="NCBI Taxonomy" id="2885361"/>
    <lineage>
        <taxon>Bacteria</taxon>
        <taxon>Bacillati</taxon>
        <taxon>Bacillota</taxon>
        <taxon>Clostridia</taxon>
        <taxon>Lachnospirales</taxon>
        <taxon>Lachnospiraceae</taxon>
        <taxon>Brotaphodocola</taxon>
    </lineage>
</organism>
<accession>A0AAE3DKS2</accession>
<evidence type="ECO:0000313" key="4">
    <source>
        <dbReference type="EMBL" id="MCC2165619.1"/>
    </source>
</evidence>
<keyword evidence="2 3" id="KW-0472">Membrane</keyword>
<evidence type="ECO:0000256" key="3">
    <source>
        <dbReference type="SAM" id="Phobius"/>
    </source>
</evidence>
<dbReference type="PANTHER" id="PTHR34295:SF1">
    <property type="entry name" value="BIOTIN TRANSPORTER BIOY"/>
    <property type="match status" value="1"/>
</dbReference>
<keyword evidence="2" id="KW-0813">Transport</keyword>
<dbReference type="PIRSF" id="PIRSF016661">
    <property type="entry name" value="BioY"/>
    <property type="match status" value="1"/>
</dbReference>
<feature type="transmembrane region" description="Helical" evidence="3">
    <location>
        <begin position="143"/>
        <end position="168"/>
    </location>
</feature>
<proteinExistence type="inferred from homology"/>
<dbReference type="GO" id="GO:0015225">
    <property type="term" value="F:biotin transmembrane transporter activity"/>
    <property type="evidence" value="ECO:0007669"/>
    <property type="project" value="UniProtKB-UniRule"/>
</dbReference>
<keyword evidence="3" id="KW-1133">Transmembrane helix</keyword>
<name>A0AAE3DKS2_9FIRM</name>
<protein>
    <recommendedName>
        <fullName evidence="2">Biotin transporter</fullName>
    </recommendedName>
</protein>
<dbReference type="PANTHER" id="PTHR34295">
    <property type="entry name" value="BIOTIN TRANSPORTER BIOY"/>
    <property type="match status" value="1"/>
</dbReference>
<comment type="similarity">
    <text evidence="1 2">Belongs to the BioY family.</text>
</comment>
<keyword evidence="2" id="KW-1003">Cell membrane</keyword>
<sequence length="182" mass="19742">MKTKDLVLCAMFVALIAVGAFIKIPVPVVPFTLQFLFTMLAGLLLGPVNGALAVVVYIVLGLAGLPIFTQGGGPGYIFQPSFGYIIGFAVATYVTGRIANEKSRPDYRCLLVANFIGLFIVYAFGMVYYYVISNFVLNTPIGLWPLFLYCFLLAVPGDIVLCILAATLGKRMIPMIREGRLG</sequence>
<keyword evidence="3" id="KW-0812">Transmembrane</keyword>
<dbReference type="Gene3D" id="1.10.1760.20">
    <property type="match status" value="1"/>
</dbReference>
<reference evidence="4" key="1">
    <citation type="submission" date="2021-10" db="EMBL/GenBank/DDBJ databases">
        <title>Anaerobic single-cell dispensing facilitates the cultivation of human gut bacteria.</title>
        <authorList>
            <person name="Afrizal A."/>
        </authorList>
    </citation>
    <scope>NUCLEOTIDE SEQUENCE</scope>
    <source>
        <strain evidence="4">CLA-AA-H274</strain>
    </source>
</reference>
<keyword evidence="5" id="KW-1185">Reference proteome</keyword>
<dbReference type="Pfam" id="PF02632">
    <property type="entry name" value="BioY"/>
    <property type="match status" value="1"/>
</dbReference>
<dbReference type="Proteomes" id="UP001198962">
    <property type="component" value="Unassembled WGS sequence"/>
</dbReference>
<comment type="caution">
    <text evidence="4">The sequence shown here is derived from an EMBL/GenBank/DDBJ whole genome shotgun (WGS) entry which is preliminary data.</text>
</comment>
<evidence type="ECO:0000256" key="1">
    <source>
        <dbReference type="ARBA" id="ARBA00010692"/>
    </source>
</evidence>